<accession>A0ABQ2MB41</accession>
<keyword evidence="2 4" id="KW-0238">DNA-binding</keyword>
<dbReference type="Proteomes" id="UP000631535">
    <property type="component" value="Unassembled WGS sequence"/>
</dbReference>
<dbReference type="PRINTS" id="PR00455">
    <property type="entry name" value="HTHTETR"/>
</dbReference>
<evidence type="ECO:0000256" key="3">
    <source>
        <dbReference type="ARBA" id="ARBA00023163"/>
    </source>
</evidence>
<dbReference type="InterPro" id="IPR001647">
    <property type="entry name" value="HTH_TetR"/>
</dbReference>
<sequence length="230" mass="25757">MAQGGSRPGRRLIHPLFPARRARTYRRHLQMAPSPTPPRGLRERKKAQTRRSIQEHALKLFLSQGYENTTVEQIAAAAGVSHMTFFRHFPTKESVVESDDYDPLIVRLIEERPPEEDPLTALQRALARGLAAIYDTDKDALLVRTRLVVRTPALRARAWENQYATEQLFSQALAARARGEVTLHTRVLAAASLAALTTALTHWVDGDGEDHLPTLVDEAFQVLRGRISAS</sequence>
<dbReference type="InterPro" id="IPR009057">
    <property type="entry name" value="Homeodomain-like_sf"/>
</dbReference>
<dbReference type="Gene3D" id="1.10.10.60">
    <property type="entry name" value="Homeodomain-like"/>
    <property type="match status" value="1"/>
</dbReference>
<name>A0ABQ2MB41_9ACTN</name>
<evidence type="ECO:0000313" key="7">
    <source>
        <dbReference type="Proteomes" id="UP000631535"/>
    </source>
</evidence>
<dbReference type="Gene3D" id="1.10.357.10">
    <property type="entry name" value="Tetracycline Repressor, domain 2"/>
    <property type="match status" value="1"/>
</dbReference>
<dbReference type="PANTHER" id="PTHR30055">
    <property type="entry name" value="HTH-TYPE TRANSCRIPTIONAL REGULATOR RUTR"/>
    <property type="match status" value="1"/>
</dbReference>
<evidence type="ECO:0000256" key="1">
    <source>
        <dbReference type="ARBA" id="ARBA00023015"/>
    </source>
</evidence>
<gene>
    <name evidence="6" type="ORF">GCM10012287_24970</name>
</gene>
<proteinExistence type="predicted"/>
<keyword evidence="3" id="KW-0804">Transcription</keyword>
<dbReference type="SUPFAM" id="SSF46689">
    <property type="entry name" value="Homeodomain-like"/>
    <property type="match status" value="1"/>
</dbReference>
<dbReference type="InterPro" id="IPR041347">
    <property type="entry name" value="MftR_C"/>
</dbReference>
<reference evidence="7" key="1">
    <citation type="journal article" date="2019" name="Int. J. Syst. Evol. Microbiol.">
        <title>The Global Catalogue of Microorganisms (GCM) 10K type strain sequencing project: providing services to taxonomists for standard genome sequencing and annotation.</title>
        <authorList>
            <consortium name="The Broad Institute Genomics Platform"/>
            <consortium name="The Broad Institute Genome Sequencing Center for Infectious Disease"/>
            <person name="Wu L."/>
            <person name="Ma J."/>
        </authorList>
    </citation>
    <scope>NUCLEOTIDE SEQUENCE [LARGE SCALE GENOMIC DNA]</scope>
    <source>
        <strain evidence="7">CGMCC 4.7178</strain>
    </source>
</reference>
<comment type="caution">
    <text evidence="6">The sequence shown here is derived from an EMBL/GenBank/DDBJ whole genome shotgun (WGS) entry which is preliminary data.</text>
</comment>
<evidence type="ECO:0000313" key="6">
    <source>
        <dbReference type="EMBL" id="GGO48902.1"/>
    </source>
</evidence>
<dbReference type="PANTHER" id="PTHR30055:SF238">
    <property type="entry name" value="MYCOFACTOCIN BIOSYNTHESIS TRANSCRIPTIONAL REGULATOR MFTR-RELATED"/>
    <property type="match status" value="1"/>
</dbReference>
<dbReference type="Pfam" id="PF17754">
    <property type="entry name" value="TetR_C_14"/>
    <property type="match status" value="1"/>
</dbReference>
<keyword evidence="1" id="KW-0805">Transcription regulation</keyword>
<evidence type="ECO:0000256" key="2">
    <source>
        <dbReference type="ARBA" id="ARBA00023125"/>
    </source>
</evidence>
<protein>
    <submittedName>
        <fullName evidence="6">TetR family transcriptional regulator</fullName>
    </submittedName>
</protein>
<dbReference type="Pfam" id="PF00440">
    <property type="entry name" value="TetR_N"/>
    <property type="match status" value="1"/>
</dbReference>
<dbReference type="EMBL" id="BMMP01000007">
    <property type="protein sequence ID" value="GGO48902.1"/>
    <property type="molecule type" value="Genomic_DNA"/>
</dbReference>
<feature type="DNA-binding region" description="H-T-H motif" evidence="4">
    <location>
        <begin position="70"/>
        <end position="89"/>
    </location>
</feature>
<organism evidence="6 7">
    <name type="scientific">Streptomyces daqingensis</name>
    <dbReference type="NCBI Taxonomy" id="1472640"/>
    <lineage>
        <taxon>Bacteria</taxon>
        <taxon>Bacillati</taxon>
        <taxon>Actinomycetota</taxon>
        <taxon>Actinomycetes</taxon>
        <taxon>Kitasatosporales</taxon>
        <taxon>Streptomycetaceae</taxon>
        <taxon>Streptomyces</taxon>
    </lineage>
</organism>
<keyword evidence="7" id="KW-1185">Reference proteome</keyword>
<feature type="domain" description="HTH tetR-type" evidence="5">
    <location>
        <begin position="47"/>
        <end position="107"/>
    </location>
</feature>
<evidence type="ECO:0000256" key="4">
    <source>
        <dbReference type="PROSITE-ProRule" id="PRU00335"/>
    </source>
</evidence>
<dbReference type="InterPro" id="IPR050109">
    <property type="entry name" value="HTH-type_TetR-like_transc_reg"/>
</dbReference>
<evidence type="ECO:0000259" key="5">
    <source>
        <dbReference type="PROSITE" id="PS50977"/>
    </source>
</evidence>
<dbReference type="PROSITE" id="PS50977">
    <property type="entry name" value="HTH_TETR_2"/>
    <property type="match status" value="1"/>
</dbReference>